<proteinExistence type="predicted"/>
<feature type="compositionally biased region" description="Basic and acidic residues" evidence="1">
    <location>
        <begin position="70"/>
        <end position="83"/>
    </location>
</feature>
<reference evidence="2 3" key="1">
    <citation type="submission" date="2022-11" db="EMBL/GenBank/DDBJ databases">
        <title>Whole genome sequence of Eschrichtius robustus ER-17-0199.</title>
        <authorList>
            <person name="Bruniche-Olsen A."/>
            <person name="Black A.N."/>
            <person name="Fields C.J."/>
            <person name="Walden K."/>
            <person name="Dewoody J.A."/>
        </authorList>
    </citation>
    <scope>NUCLEOTIDE SEQUENCE [LARGE SCALE GENOMIC DNA]</scope>
    <source>
        <strain evidence="2">ER-17-0199</strain>
        <tissue evidence="2">Blubber</tissue>
    </source>
</reference>
<evidence type="ECO:0000313" key="2">
    <source>
        <dbReference type="EMBL" id="KAJ8786185.1"/>
    </source>
</evidence>
<evidence type="ECO:0000313" key="3">
    <source>
        <dbReference type="Proteomes" id="UP001159641"/>
    </source>
</evidence>
<protein>
    <submittedName>
        <fullName evidence="2">Uncharacterized protein</fullName>
    </submittedName>
</protein>
<sequence>MSRSLSHLFHKVEKHPGNPPPSESHARPPQGEASGSRKLRESQQTQRAKRHPDLEDVDGQIDSKQGLGDGRLRAGRQREDHVP</sequence>
<name>A0AB34H5K1_ESCRO</name>
<gene>
    <name evidence="2" type="ORF">J1605_006405</name>
</gene>
<accession>A0AB34H5K1</accession>
<organism evidence="2 3">
    <name type="scientific">Eschrichtius robustus</name>
    <name type="common">California gray whale</name>
    <name type="synonym">Eschrichtius gibbosus</name>
    <dbReference type="NCBI Taxonomy" id="9764"/>
    <lineage>
        <taxon>Eukaryota</taxon>
        <taxon>Metazoa</taxon>
        <taxon>Chordata</taxon>
        <taxon>Craniata</taxon>
        <taxon>Vertebrata</taxon>
        <taxon>Euteleostomi</taxon>
        <taxon>Mammalia</taxon>
        <taxon>Eutheria</taxon>
        <taxon>Laurasiatheria</taxon>
        <taxon>Artiodactyla</taxon>
        <taxon>Whippomorpha</taxon>
        <taxon>Cetacea</taxon>
        <taxon>Mysticeti</taxon>
        <taxon>Eschrichtiidae</taxon>
        <taxon>Eschrichtius</taxon>
    </lineage>
</organism>
<feature type="region of interest" description="Disordered" evidence="1">
    <location>
        <begin position="1"/>
        <end position="83"/>
    </location>
</feature>
<comment type="caution">
    <text evidence="2">The sequence shown here is derived from an EMBL/GenBank/DDBJ whole genome shotgun (WGS) entry which is preliminary data.</text>
</comment>
<dbReference type="EMBL" id="JAIQCJ010001995">
    <property type="protein sequence ID" value="KAJ8786185.1"/>
    <property type="molecule type" value="Genomic_DNA"/>
</dbReference>
<dbReference type="Proteomes" id="UP001159641">
    <property type="component" value="Unassembled WGS sequence"/>
</dbReference>
<keyword evidence="3" id="KW-1185">Reference proteome</keyword>
<dbReference type="AlphaFoldDB" id="A0AB34H5K1"/>
<evidence type="ECO:0000256" key="1">
    <source>
        <dbReference type="SAM" id="MobiDB-lite"/>
    </source>
</evidence>